<dbReference type="AlphaFoldDB" id="A0A4Z2J9K7"/>
<protein>
    <submittedName>
        <fullName evidence="2">Uncharacterized protein</fullName>
    </submittedName>
</protein>
<dbReference type="EMBL" id="SRLO01000012">
    <property type="protein sequence ID" value="TNN86899.1"/>
    <property type="molecule type" value="Genomic_DNA"/>
</dbReference>
<keyword evidence="3" id="KW-1185">Reference proteome</keyword>
<dbReference type="Proteomes" id="UP000314294">
    <property type="component" value="Unassembled WGS sequence"/>
</dbReference>
<evidence type="ECO:0000313" key="3">
    <source>
        <dbReference type="Proteomes" id="UP000314294"/>
    </source>
</evidence>
<evidence type="ECO:0000256" key="1">
    <source>
        <dbReference type="SAM" id="MobiDB-lite"/>
    </source>
</evidence>
<feature type="compositionally biased region" description="Basic and acidic residues" evidence="1">
    <location>
        <begin position="102"/>
        <end position="112"/>
    </location>
</feature>
<reference evidence="2 3" key="1">
    <citation type="submission" date="2019-03" db="EMBL/GenBank/DDBJ databases">
        <title>First draft genome of Liparis tanakae, snailfish: a comprehensive survey of snailfish specific genes.</title>
        <authorList>
            <person name="Kim W."/>
            <person name="Song I."/>
            <person name="Jeong J.-H."/>
            <person name="Kim D."/>
            <person name="Kim S."/>
            <person name="Ryu S."/>
            <person name="Song J.Y."/>
            <person name="Lee S.K."/>
        </authorList>
    </citation>
    <scope>NUCLEOTIDE SEQUENCE [LARGE SCALE GENOMIC DNA]</scope>
    <source>
        <tissue evidence="2">Muscle</tissue>
    </source>
</reference>
<comment type="caution">
    <text evidence="2">The sequence shown here is derived from an EMBL/GenBank/DDBJ whole genome shotgun (WGS) entry which is preliminary data.</text>
</comment>
<organism evidence="2 3">
    <name type="scientific">Liparis tanakae</name>
    <name type="common">Tanaka's snailfish</name>
    <dbReference type="NCBI Taxonomy" id="230148"/>
    <lineage>
        <taxon>Eukaryota</taxon>
        <taxon>Metazoa</taxon>
        <taxon>Chordata</taxon>
        <taxon>Craniata</taxon>
        <taxon>Vertebrata</taxon>
        <taxon>Euteleostomi</taxon>
        <taxon>Actinopterygii</taxon>
        <taxon>Neopterygii</taxon>
        <taxon>Teleostei</taxon>
        <taxon>Neoteleostei</taxon>
        <taxon>Acanthomorphata</taxon>
        <taxon>Eupercaria</taxon>
        <taxon>Perciformes</taxon>
        <taxon>Cottioidei</taxon>
        <taxon>Cottales</taxon>
        <taxon>Liparidae</taxon>
        <taxon>Liparis</taxon>
    </lineage>
</organism>
<sequence length="404" mass="44855">MDSSSIPQKAFITGMLDRDIMSVLITFCTQSSQLTWVKRLHVAVKKTDVHASHVDNVEQGCDDHAPHCQQHPDQNIDCKQQDLKENKILSVQNRDDDEEDGDQKAEEENHGLDDHACRGEIGVLGQSNFCQTRILKCVQDKKLPREGVRRYHQAPQFAQEHSKHRHGEALVLSMIQEVDRTVPSSHCGAESNVTSPGCSVLPPPCKGPISAEGYHHTGILGRERTPKQEHNMFGKQEGLLLSLGTPTTDLIVYPDPDKRPASYLLGISPSGEQQLCSPRSDKHLHNTLLHCRAEWMSSVGGGAHVAHTAPPGAAGLRGGWKDTKELRFTLSSELMQRERYSSAADCTRHRRQDSEELPFNPSFHGYHLAPVQDAGKPNEERSPVGLMPTVANIVPHHHSNRPGY</sequence>
<name>A0A4Z2J9K7_9TELE</name>
<gene>
    <name evidence="2" type="ORF">EYF80_002654</name>
</gene>
<evidence type="ECO:0000313" key="2">
    <source>
        <dbReference type="EMBL" id="TNN86899.1"/>
    </source>
</evidence>
<accession>A0A4Z2J9K7</accession>
<proteinExistence type="predicted"/>
<feature type="region of interest" description="Disordered" evidence="1">
    <location>
        <begin position="90"/>
        <end position="112"/>
    </location>
</feature>